<evidence type="ECO:0000313" key="2">
    <source>
        <dbReference type="Proteomes" id="UP000396835"/>
    </source>
</evidence>
<name>A0A449I0X9_9BACE</name>
<keyword evidence="1" id="KW-0472">Membrane</keyword>
<accession>A0A449I0X9</accession>
<dbReference type="AlphaFoldDB" id="A0A449I0X9"/>
<proteinExistence type="predicted"/>
<organism evidence="1 2">
    <name type="scientific">Prevotella heparinolytica</name>
    <dbReference type="NCBI Taxonomy" id="28113"/>
    <lineage>
        <taxon>Bacteria</taxon>
        <taxon>Pseudomonadati</taxon>
        <taxon>Bacteroidota</taxon>
        <taxon>Bacteroidia</taxon>
        <taxon>Bacteroidales</taxon>
        <taxon>Bacteroidaceae</taxon>
        <taxon>Bacteroides</taxon>
    </lineage>
</organism>
<sequence>MQALTGQDTPLRKRHASPLHVLTLILQAMKRPIILLLLLLLLGHARGQESGIRRGTDSVRVHFRQGESFLDPSFRGNGDRLEAFALRLGALLSDTACRVRGIRMVSGASPEGSTALNKTLSEQRAGWFGRYINGRFPGRDIPVLSSAPGIDWEGLILLTESDPGVPFRAEALDILRHTPEWITQGGVVTDGRKRRLALLGGGRTWRYMEERLFPELRSSVLKIRYECVYPEEQTDTVVVVRTDTVTAVRTDTLVVRRTDTVRLAVPAPRERKPFYMAVKTNLLYDALVIPNIGLEFYLGRGWSVAGNWMYTWFKNDNRYRYHRVYGGDLEVRRWLGYGRKPLTGHHVGLYGLLLTYDLEWGGKGYLGDRWSYGGGISYGYSAPIGRRLNLDFTLGIGYLGGEYYEYVPQEGHYLWQATKKRRWFGPTKAEISLVWLIGHGNTNPKKGGRQ</sequence>
<gene>
    <name evidence="1" type="ORF">NCTC7812_00611</name>
</gene>
<dbReference type="EMBL" id="CAACYH010000004">
    <property type="protein sequence ID" value="VFB13091.1"/>
    <property type="molecule type" value="Genomic_DNA"/>
</dbReference>
<dbReference type="Proteomes" id="UP000396835">
    <property type="component" value="Unassembled WGS sequence"/>
</dbReference>
<protein>
    <submittedName>
        <fullName evidence="1">Putative exported transmembrane protein</fullName>
    </submittedName>
</protein>
<reference evidence="1 2" key="1">
    <citation type="submission" date="2019-02" db="EMBL/GenBank/DDBJ databases">
        <authorList>
            <consortium name="Pathogen Informatics"/>
        </authorList>
    </citation>
    <scope>NUCLEOTIDE SEQUENCE [LARGE SCALE GENOMIC DNA]</scope>
    <source>
        <strain evidence="1 2">3012STDY7078512</strain>
    </source>
</reference>
<dbReference type="InterPro" id="IPR021958">
    <property type="entry name" value="DUF3575"/>
</dbReference>
<dbReference type="Pfam" id="PF12099">
    <property type="entry name" value="DUF3575"/>
    <property type="match status" value="1"/>
</dbReference>
<evidence type="ECO:0000313" key="1">
    <source>
        <dbReference type="EMBL" id="VFB13091.1"/>
    </source>
</evidence>
<keyword evidence="1" id="KW-0812">Transmembrane</keyword>